<evidence type="ECO:0000313" key="2">
    <source>
        <dbReference type="EMBL" id="AQX52249.1"/>
    </source>
</evidence>
<dbReference type="AlphaFoldDB" id="A0A494JBH2"/>
<dbReference type="Proteomes" id="UP000189738">
    <property type="component" value="Chromosome"/>
</dbReference>
<protein>
    <submittedName>
        <fullName evidence="3">Uncharacterized protein</fullName>
    </submittedName>
</protein>
<evidence type="ECO:0000256" key="1">
    <source>
        <dbReference type="SAM" id="Coils"/>
    </source>
</evidence>
<keyword evidence="1" id="KW-0175">Coiled coil</keyword>
<reference evidence="3" key="2">
    <citation type="submission" date="2016-06" db="EMBL/GenBank/DDBJ databases">
        <authorList>
            <person name="Nicholson A.C."/>
        </authorList>
    </citation>
    <scope>NUCLEOTIDE SEQUENCE [LARGE SCALE GENOMIC DNA]</scope>
    <source>
        <strain evidence="3">E6809</strain>
    </source>
</reference>
<dbReference type="EMBL" id="CP014339">
    <property type="protein sequence ID" value="AQX52249.1"/>
    <property type="molecule type" value="Genomic_DNA"/>
</dbReference>
<dbReference type="EMBL" id="MAHS01000001">
    <property type="protein sequence ID" value="OPB53244.1"/>
    <property type="molecule type" value="Genomic_DNA"/>
</dbReference>
<name>A0A494JBH2_9FLAO</name>
<sequence>MTNKDKIEDNSSFEEFRNNLKGGKSVKKIVSFLAPFSSRAKEILDAFENFDEIEKQFDEISKSPDQFNNYFSELGWIAHESGNHDLIMECINLAESNNIKAAEEKLADYYTSEEIQWLVTSTYGVPEFRKRNNLINAAFEDTKAQRFHSAIPLLLMIIDGTVNDISKSKGFFAENTDLTAWDSIAAHSTGLSKLRDILNVTRKFTTTEEIFFPYRNGILHGRDISYANKYVAGKAWLTLFAINDWAKALQKNKKKPPKEIKKLTLKEALSDLKEATNKYKLQKEKRVETDKFMNHWKSRKPIVNIDFPAQGKEEEYTEFTPERDAVNFLTSWQKNNYGQMAKQICLFSDEFNMGKEAGRVRKVFDQKNLKTFEILSVEHQAPAIAEVKVKVIVLFNEIEYTKEIMLRMLYQNEQRENMVYGQSGGVWRYMDSFFFHKIEMLDWDC</sequence>
<evidence type="ECO:0000313" key="4">
    <source>
        <dbReference type="Proteomes" id="UP000189738"/>
    </source>
</evidence>
<evidence type="ECO:0000313" key="3">
    <source>
        <dbReference type="EMBL" id="OPB53244.1"/>
    </source>
</evidence>
<organism evidence="3">
    <name type="scientific">Elizabethkingia anophelis</name>
    <dbReference type="NCBI Taxonomy" id="1117645"/>
    <lineage>
        <taxon>Bacteria</taxon>
        <taxon>Pseudomonadati</taxon>
        <taxon>Bacteroidota</taxon>
        <taxon>Flavobacteriia</taxon>
        <taxon>Flavobacteriales</taxon>
        <taxon>Weeksellaceae</taxon>
        <taxon>Elizabethkingia</taxon>
    </lineage>
</organism>
<proteinExistence type="predicted"/>
<dbReference type="RefSeq" id="WP_078719760.1">
    <property type="nucleotide sequence ID" value="NZ_CP014339.1"/>
</dbReference>
<accession>A0A494JBH2</accession>
<reference evidence="2 4" key="1">
    <citation type="submission" date="2016-02" db="EMBL/GenBank/DDBJ databases">
        <authorList>
            <person name="Nicholson A.C."/>
            <person name="Humrighouse B.W."/>
            <person name="Loparev V."/>
            <person name="Emery B."/>
            <person name="Graziano J."/>
            <person name="McQuiston J.R."/>
        </authorList>
    </citation>
    <scope>NUCLEOTIDE SEQUENCE [LARGE SCALE GENOMIC DNA]</scope>
    <source>
        <strain evidence="2 4">E6809</strain>
    </source>
</reference>
<gene>
    <name evidence="2" type="ORF">AYC66_16885</name>
    <name evidence="3" type="ORF">BAY09_09975</name>
</gene>
<feature type="coiled-coil region" evidence="1">
    <location>
        <begin position="258"/>
        <end position="285"/>
    </location>
</feature>